<evidence type="ECO:0000256" key="1">
    <source>
        <dbReference type="SAM" id="MobiDB-lite"/>
    </source>
</evidence>
<keyword evidence="2" id="KW-0812">Transmembrane</keyword>
<dbReference type="RefSeq" id="WP_124876309.1">
    <property type="nucleotide sequence ID" value="NZ_RQJO01000009.1"/>
</dbReference>
<keyword evidence="2" id="KW-1133">Transmembrane helix</keyword>
<dbReference type="AlphaFoldDB" id="A0A3P1BM92"/>
<evidence type="ECO:0000256" key="2">
    <source>
        <dbReference type="SAM" id="Phobius"/>
    </source>
</evidence>
<gene>
    <name evidence="3" type="ORF">EHT25_16815</name>
</gene>
<feature type="transmembrane region" description="Helical" evidence="2">
    <location>
        <begin position="202"/>
        <end position="222"/>
    </location>
</feature>
<evidence type="ECO:0000313" key="3">
    <source>
        <dbReference type="EMBL" id="RRB02145.1"/>
    </source>
</evidence>
<proteinExistence type="predicted"/>
<comment type="caution">
    <text evidence="3">The sequence shown here is derived from an EMBL/GenBank/DDBJ whole genome shotgun (WGS) entry which is preliminary data.</text>
</comment>
<feature type="region of interest" description="Disordered" evidence="1">
    <location>
        <begin position="168"/>
        <end position="190"/>
    </location>
</feature>
<evidence type="ECO:0000313" key="4">
    <source>
        <dbReference type="Proteomes" id="UP000271925"/>
    </source>
</evidence>
<protein>
    <submittedName>
        <fullName evidence="3">Uncharacterized protein</fullName>
    </submittedName>
</protein>
<organism evidence="3 4">
    <name type="scientific">Larkinella rosea</name>
    <dbReference type="NCBI Taxonomy" id="2025312"/>
    <lineage>
        <taxon>Bacteria</taxon>
        <taxon>Pseudomonadati</taxon>
        <taxon>Bacteroidota</taxon>
        <taxon>Cytophagia</taxon>
        <taxon>Cytophagales</taxon>
        <taxon>Spirosomataceae</taxon>
        <taxon>Larkinella</taxon>
    </lineage>
</organism>
<accession>A0A3P1BM92</accession>
<name>A0A3P1BM92_9BACT</name>
<keyword evidence="2" id="KW-0472">Membrane</keyword>
<feature type="compositionally biased region" description="Polar residues" evidence="1">
    <location>
        <begin position="168"/>
        <end position="180"/>
    </location>
</feature>
<dbReference type="Proteomes" id="UP000271925">
    <property type="component" value="Unassembled WGS sequence"/>
</dbReference>
<reference evidence="3 4" key="1">
    <citation type="submission" date="2018-11" db="EMBL/GenBank/DDBJ databases">
        <authorList>
            <person name="Zhou Z."/>
            <person name="Wang G."/>
        </authorList>
    </citation>
    <scope>NUCLEOTIDE SEQUENCE [LARGE SCALE GENOMIC DNA]</scope>
    <source>
        <strain evidence="3 4">KCTC52004</strain>
    </source>
</reference>
<dbReference type="EMBL" id="RQJO01000009">
    <property type="protein sequence ID" value="RRB02145.1"/>
    <property type="molecule type" value="Genomic_DNA"/>
</dbReference>
<sequence length="249" mass="28261">MNSFIYSFQCLTTAYPFHEDFDKEYLEKKDDFDNELKEYELLPESNHEKKEKIKKLKNYLTKNGEHLRILNSLNAAEDSIVKSLEKEVRFLLPPGLLVKADVTFSEGSLVMYGTVTLISWAGTLVFDTIKEEVTDILKGCVKRSFKSALARAGLAIGSNLEFQDNQPLTQRQAPISQTQSDEPRSVPAVQPKPLLAEGRTQLLLLTLILFLQLIFLIDRFFLINISLESRESGRTEKSGTILPSDTLKK</sequence>
<keyword evidence="4" id="KW-1185">Reference proteome</keyword>
<dbReference type="OrthoDB" id="10016286at2"/>